<evidence type="ECO:0000313" key="2">
    <source>
        <dbReference type="Proteomes" id="UP000222542"/>
    </source>
</evidence>
<keyword evidence="2" id="KW-1185">Reference proteome</keyword>
<name>A0A2G3A6P4_CAPAN</name>
<organism evidence="1 2">
    <name type="scientific">Capsicum annuum</name>
    <name type="common">Capsicum pepper</name>
    <dbReference type="NCBI Taxonomy" id="4072"/>
    <lineage>
        <taxon>Eukaryota</taxon>
        <taxon>Viridiplantae</taxon>
        <taxon>Streptophyta</taxon>
        <taxon>Embryophyta</taxon>
        <taxon>Tracheophyta</taxon>
        <taxon>Spermatophyta</taxon>
        <taxon>Magnoliopsida</taxon>
        <taxon>eudicotyledons</taxon>
        <taxon>Gunneridae</taxon>
        <taxon>Pentapetalae</taxon>
        <taxon>asterids</taxon>
        <taxon>lamiids</taxon>
        <taxon>Solanales</taxon>
        <taxon>Solanaceae</taxon>
        <taxon>Solanoideae</taxon>
        <taxon>Capsiceae</taxon>
        <taxon>Capsicum</taxon>
    </lineage>
</organism>
<dbReference type="Proteomes" id="UP000222542">
    <property type="component" value="Unassembled WGS sequence"/>
</dbReference>
<dbReference type="PANTHER" id="PTHR31973:SF183">
    <property type="entry name" value="SWIM-TYPE DOMAIN-CONTAINING PROTEIN"/>
    <property type="match status" value="1"/>
</dbReference>
<dbReference type="EMBL" id="AYRZ02000002">
    <property type="protein sequence ID" value="PHT89861.1"/>
    <property type="molecule type" value="Genomic_DNA"/>
</dbReference>
<dbReference type="AlphaFoldDB" id="A0A2G3A6P4"/>
<evidence type="ECO:0000313" key="1">
    <source>
        <dbReference type="EMBL" id="PHT89861.1"/>
    </source>
</evidence>
<accession>A0A2G3A6P4</accession>
<evidence type="ECO:0008006" key="3">
    <source>
        <dbReference type="Google" id="ProtNLM"/>
    </source>
</evidence>
<dbReference type="Gramene" id="PHT89861">
    <property type="protein sequence ID" value="PHT89861"/>
    <property type="gene ID" value="T459_04974"/>
</dbReference>
<reference evidence="1 2" key="1">
    <citation type="journal article" date="2014" name="Nat. Genet.">
        <title>Genome sequence of the hot pepper provides insights into the evolution of pungency in Capsicum species.</title>
        <authorList>
            <person name="Kim S."/>
            <person name="Park M."/>
            <person name="Yeom S.I."/>
            <person name="Kim Y.M."/>
            <person name="Lee J.M."/>
            <person name="Lee H.A."/>
            <person name="Seo E."/>
            <person name="Choi J."/>
            <person name="Cheong K."/>
            <person name="Kim K.T."/>
            <person name="Jung K."/>
            <person name="Lee G.W."/>
            <person name="Oh S.K."/>
            <person name="Bae C."/>
            <person name="Kim S.B."/>
            <person name="Lee H.Y."/>
            <person name="Kim S.Y."/>
            <person name="Kim M.S."/>
            <person name="Kang B.C."/>
            <person name="Jo Y.D."/>
            <person name="Yang H.B."/>
            <person name="Jeong H.J."/>
            <person name="Kang W.H."/>
            <person name="Kwon J.K."/>
            <person name="Shin C."/>
            <person name="Lim J.Y."/>
            <person name="Park J.H."/>
            <person name="Huh J.H."/>
            <person name="Kim J.S."/>
            <person name="Kim B.D."/>
            <person name="Cohen O."/>
            <person name="Paran I."/>
            <person name="Suh M.C."/>
            <person name="Lee S.B."/>
            <person name="Kim Y.K."/>
            <person name="Shin Y."/>
            <person name="Noh S.J."/>
            <person name="Park J."/>
            <person name="Seo Y.S."/>
            <person name="Kwon S.Y."/>
            <person name="Kim H.A."/>
            <person name="Park J.M."/>
            <person name="Kim H.J."/>
            <person name="Choi S.B."/>
            <person name="Bosland P.W."/>
            <person name="Reeves G."/>
            <person name="Jo S.H."/>
            <person name="Lee B.W."/>
            <person name="Cho H.T."/>
            <person name="Choi H.S."/>
            <person name="Lee M.S."/>
            <person name="Yu Y."/>
            <person name="Do Choi Y."/>
            <person name="Park B.S."/>
            <person name="van Deynze A."/>
            <person name="Ashrafi H."/>
            <person name="Hill T."/>
            <person name="Kim W.T."/>
            <person name="Pai H.S."/>
            <person name="Ahn H.K."/>
            <person name="Yeam I."/>
            <person name="Giovannoni J.J."/>
            <person name="Rose J.K."/>
            <person name="Sorensen I."/>
            <person name="Lee S.J."/>
            <person name="Kim R.W."/>
            <person name="Choi I.Y."/>
            <person name="Choi B.S."/>
            <person name="Lim J.S."/>
            <person name="Lee Y.H."/>
            <person name="Choi D."/>
        </authorList>
    </citation>
    <scope>NUCLEOTIDE SEQUENCE [LARGE SCALE GENOMIC DNA]</scope>
    <source>
        <strain evidence="2">cv. CM334</strain>
    </source>
</reference>
<reference evidence="1 2" key="2">
    <citation type="journal article" date="2017" name="Genome Biol.">
        <title>New reference genome sequences of hot pepper reveal the massive evolution of plant disease-resistance genes by retroduplication.</title>
        <authorList>
            <person name="Kim S."/>
            <person name="Park J."/>
            <person name="Yeom S.I."/>
            <person name="Kim Y.M."/>
            <person name="Seo E."/>
            <person name="Kim K.T."/>
            <person name="Kim M.S."/>
            <person name="Lee J.M."/>
            <person name="Cheong K."/>
            <person name="Shin H.S."/>
            <person name="Kim S.B."/>
            <person name="Han K."/>
            <person name="Lee J."/>
            <person name="Park M."/>
            <person name="Lee H.A."/>
            <person name="Lee H.Y."/>
            <person name="Lee Y."/>
            <person name="Oh S."/>
            <person name="Lee J.H."/>
            <person name="Choi E."/>
            <person name="Choi E."/>
            <person name="Lee S.E."/>
            <person name="Jeon J."/>
            <person name="Kim H."/>
            <person name="Choi G."/>
            <person name="Song H."/>
            <person name="Lee J."/>
            <person name="Lee S.C."/>
            <person name="Kwon J.K."/>
            <person name="Lee H.Y."/>
            <person name="Koo N."/>
            <person name="Hong Y."/>
            <person name="Kim R.W."/>
            <person name="Kang W.H."/>
            <person name="Huh J.H."/>
            <person name="Kang B.C."/>
            <person name="Yang T.J."/>
            <person name="Lee Y.H."/>
            <person name="Bennetzen J.L."/>
            <person name="Choi D."/>
        </authorList>
    </citation>
    <scope>NUCLEOTIDE SEQUENCE [LARGE SCALE GENOMIC DNA]</scope>
    <source>
        <strain evidence="2">cv. CM334</strain>
    </source>
</reference>
<protein>
    <recommendedName>
        <fullName evidence="3">MULE transposase domain-containing protein</fullName>
    </recommendedName>
</protein>
<sequence>MQSGDLDCTPSDVVISYVMHLREKVNPTIINSDVRVLTYIMDADADGFRPILRINMVERSFEGPLNSSAPPPRCSTVNNNLIDDDLNDYENDVDDTINMKDYSMHMEDFSSDSIPEHGYACFPAFSHMVKLLNPGSSYFIMKLKSIIEDEPDLCIISGKHISIANAFSRVYGHSHHGLCMRHLAEIFCVNQHYGEHRYLFYAAVKAYLFDEFSDNFVELKNKCPEAAYVLENVLGFEKWSRAHFSGNRYDVMTTNIAESLNSILMDEREYPMLYIFNSIAKKFSENFRERHTFIGGKENIFVPSAERILRDNKSASIPCIWVIQMGFSTSIRCSTMALLPRSIS</sequence>
<dbReference type="PANTHER" id="PTHR31973">
    <property type="entry name" value="POLYPROTEIN, PUTATIVE-RELATED"/>
    <property type="match status" value="1"/>
</dbReference>
<comment type="caution">
    <text evidence="1">The sequence shown here is derived from an EMBL/GenBank/DDBJ whole genome shotgun (WGS) entry which is preliminary data.</text>
</comment>
<proteinExistence type="predicted"/>
<dbReference type="STRING" id="4072.A0A2G3A6P4"/>
<gene>
    <name evidence="1" type="ORF">T459_04974</name>
</gene>